<comment type="subcellular location">
    <subcellularLocation>
        <location evidence="1">Nucleus</location>
    </subcellularLocation>
</comment>
<feature type="region of interest" description="Disordered" evidence="8">
    <location>
        <begin position="105"/>
        <end position="124"/>
    </location>
</feature>
<feature type="domain" description="BZIP" evidence="9">
    <location>
        <begin position="207"/>
        <end position="259"/>
    </location>
</feature>
<dbReference type="Gene3D" id="1.20.5.170">
    <property type="match status" value="1"/>
</dbReference>
<evidence type="ECO:0000259" key="9">
    <source>
        <dbReference type="PROSITE" id="PS50217"/>
    </source>
</evidence>
<keyword evidence="4" id="KW-0238">DNA-binding</keyword>
<dbReference type="GO" id="GO:0009738">
    <property type="term" value="P:abscisic acid-activated signaling pathway"/>
    <property type="evidence" value="ECO:0007669"/>
    <property type="project" value="UniProtKB-KW"/>
</dbReference>
<keyword evidence="3" id="KW-0805">Transcription regulation</keyword>
<dbReference type="InterPro" id="IPR043452">
    <property type="entry name" value="BZIP46-like"/>
</dbReference>
<dbReference type="SMART" id="SM00338">
    <property type="entry name" value="BRLZ"/>
    <property type="match status" value="1"/>
</dbReference>
<dbReference type="InterPro" id="IPR046347">
    <property type="entry name" value="bZIP_sf"/>
</dbReference>
<keyword evidence="5" id="KW-0804">Transcription</keyword>
<evidence type="ECO:0000256" key="3">
    <source>
        <dbReference type="ARBA" id="ARBA00023015"/>
    </source>
</evidence>
<dbReference type="GO" id="GO:0005634">
    <property type="term" value="C:nucleus"/>
    <property type="evidence" value="ECO:0007669"/>
    <property type="project" value="UniProtKB-SubCell"/>
</dbReference>
<feature type="region of interest" description="Disordered" evidence="8">
    <location>
        <begin position="269"/>
        <end position="289"/>
    </location>
</feature>
<feature type="compositionally biased region" description="Low complexity" evidence="8">
    <location>
        <begin position="1"/>
        <end position="15"/>
    </location>
</feature>
<evidence type="ECO:0000256" key="6">
    <source>
        <dbReference type="ARBA" id="ARBA00023242"/>
    </source>
</evidence>
<evidence type="ECO:0000256" key="2">
    <source>
        <dbReference type="ARBA" id="ARBA00022682"/>
    </source>
</evidence>
<dbReference type="OrthoDB" id="644067at2759"/>
<feature type="region of interest" description="Disordered" evidence="8">
    <location>
        <begin position="1"/>
        <end position="50"/>
    </location>
</feature>
<dbReference type="PROSITE" id="PS00036">
    <property type="entry name" value="BZIP_BASIC"/>
    <property type="match status" value="1"/>
</dbReference>
<comment type="caution">
    <text evidence="10">The sequence shown here is derived from an EMBL/GenBank/DDBJ whole genome shotgun (WGS) entry which is preliminary data.</text>
</comment>
<feature type="coiled-coil region" evidence="7">
    <location>
        <begin position="221"/>
        <end position="259"/>
    </location>
</feature>
<sequence length="289" mass="31338">MASSRVMASSSSTNSDLARHSSIYSKTASGLQNSVDASDPPKGLGSMSMEDLLRNVYGDNAPSSSASPYVGGVCDPDAGVCGVQATVVKGAGFKTTEEVWREITAGRRPDAAAGSESESKEDEGMTLEDFLAREGAVMEEDVRLPLGVISSDMAANDKFVQQPPQQQVGVGSPLLGFGNGVDLVAVGGGRGGRGRRRTMLDPVDKAALQRQKRMIKNRESAARSRERKQAYTAELESLVHKLEQENTQLHNELEQSHKEKLKQLMKRVFPSTMKKSLPKRLRRTSSLEW</sequence>
<dbReference type="PANTHER" id="PTHR22952">
    <property type="entry name" value="CAMP-RESPONSE ELEMENT BINDING PROTEIN-RELATED"/>
    <property type="match status" value="1"/>
</dbReference>
<organism evidence="10 11">
    <name type="scientific">Vanilla planifolia</name>
    <name type="common">Vanilla</name>
    <dbReference type="NCBI Taxonomy" id="51239"/>
    <lineage>
        <taxon>Eukaryota</taxon>
        <taxon>Viridiplantae</taxon>
        <taxon>Streptophyta</taxon>
        <taxon>Embryophyta</taxon>
        <taxon>Tracheophyta</taxon>
        <taxon>Spermatophyta</taxon>
        <taxon>Magnoliopsida</taxon>
        <taxon>Liliopsida</taxon>
        <taxon>Asparagales</taxon>
        <taxon>Orchidaceae</taxon>
        <taxon>Vanilloideae</taxon>
        <taxon>Vanilleae</taxon>
        <taxon>Vanilla</taxon>
    </lineage>
</organism>
<keyword evidence="7" id="KW-0175">Coiled coil</keyword>
<dbReference type="PROSITE" id="PS50217">
    <property type="entry name" value="BZIP"/>
    <property type="match status" value="1"/>
</dbReference>
<keyword evidence="6" id="KW-0539">Nucleus</keyword>
<gene>
    <name evidence="10" type="ORF">HPP92_000067</name>
</gene>
<evidence type="ECO:0000256" key="7">
    <source>
        <dbReference type="SAM" id="Coils"/>
    </source>
</evidence>
<evidence type="ECO:0000256" key="1">
    <source>
        <dbReference type="ARBA" id="ARBA00004123"/>
    </source>
</evidence>
<dbReference type="CDD" id="cd14707">
    <property type="entry name" value="bZIP_plant_BZIP46"/>
    <property type="match status" value="1"/>
</dbReference>
<accession>A0A835S445</accession>
<evidence type="ECO:0000313" key="11">
    <source>
        <dbReference type="Proteomes" id="UP000639772"/>
    </source>
</evidence>
<name>A0A835S445_VANPL</name>
<dbReference type="GO" id="GO:0045893">
    <property type="term" value="P:positive regulation of DNA-templated transcription"/>
    <property type="evidence" value="ECO:0007669"/>
    <property type="project" value="InterPro"/>
</dbReference>
<keyword evidence="2" id="KW-0938">Abscisic acid signaling pathway</keyword>
<evidence type="ECO:0000313" key="10">
    <source>
        <dbReference type="EMBL" id="KAG0499995.1"/>
    </source>
</evidence>
<dbReference type="Pfam" id="PF00170">
    <property type="entry name" value="bZIP_1"/>
    <property type="match status" value="1"/>
</dbReference>
<reference evidence="10 11" key="1">
    <citation type="journal article" date="2020" name="Nat. Food">
        <title>A phased Vanilla planifolia genome enables genetic improvement of flavour and production.</title>
        <authorList>
            <person name="Hasing T."/>
            <person name="Tang H."/>
            <person name="Brym M."/>
            <person name="Khazi F."/>
            <person name="Huang T."/>
            <person name="Chambers A.H."/>
        </authorList>
    </citation>
    <scope>NUCLEOTIDE SEQUENCE [LARGE SCALE GENOMIC DNA]</scope>
    <source>
        <tissue evidence="10">Leaf</tissue>
    </source>
</reference>
<dbReference type="SUPFAM" id="SSF57959">
    <property type="entry name" value="Leucine zipper domain"/>
    <property type="match status" value="1"/>
</dbReference>
<dbReference type="InterPro" id="IPR004827">
    <property type="entry name" value="bZIP"/>
</dbReference>
<evidence type="ECO:0000256" key="4">
    <source>
        <dbReference type="ARBA" id="ARBA00023125"/>
    </source>
</evidence>
<dbReference type="Proteomes" id="UP000639772">
    <property type="component" value="Chromosome 1"/>
</dbReference>
<dbReference type="PANTHER" id="PTHR22952:SF392">
    <property type="entry name" value="BZIP TRANSCRIPTION FACTOR 12"/>
    <property type="match status" value="1"/>
</dbReference>
<feature type="compositionally biased region" description="Polar residues" evidence="8">
    <location>
        <begin position="22"/>
        <end position="36"/>
    </location>
</feature>
<proteinExistence type="predicted"/>
<dbReference type="FunFam" id="1.20.5.170:FF:000036">
    <property type="entry name" value="ABSCISIC ACID-INSENSITIVE 5-like protein 2"/>
    <property type="match status" value="1"/>
</dbReference>
<dbReference type="AlphaFoldDB" id="A0A835S445"/>
<dbReference type="EMBL" id="JADCNM010000001">
    <property type="protein sequence ID" value="KAG0499995.1"/>
    <property type="molecule type" value="Genomic_DNA"/>
</dbReference>
<evidence type="ECO:0000256" key="5">
    <source>
        <dbReference type="ARBA" id="ARBA00023163"/>
    </source>
</evidence>
<protein>
    <recommendedName>
        <fullName evidence="9">BZIP domain-containing protein</fullName>
    </recommendedName>
</protein>
<evidence type="ECO:0000256" key="8">
    <source>
        <dbReference type="SAM" id="MobiDB-lite"/>
    </source>
</evidence>
<dbReference type="GO" id="GO:0003677">
    <property type="term" value="F:DNA binding"/>
    <property type="evidence" value="ECO:0007669"/>
    <property type="project" value="UniProtKB-KW"/>
</dbReference>
<dbReference type="GO" id="GO:0003700">
    <property type="term" value="F:DNA-binding transcription factor activity"/>
    <property type="evidence" value="ECO:0007669"/>
    <property type="project" value="InterPro"/>
</dbReference>